<dbReference type="GO" id="GO:0006260">
    <property type="term" value="P:DNA replication"/>
    <property type="evidence" value="ECO:0007669"/>
    <property type="project" value="InterPro"/>
</dbReference>
<dbReference type="SMART" id="SM00479">
    <property type="entry name" value="EXOIII"/>
    <property type="match status" value="1"/>
</dbReference>
<dbReference type="InterPro" id="IPR035901">
    <property type="entry name" value="GIY-YIG_endonuc_sf"/>
</dbReference>
<dbReference type="InterPro" id="IPR036397">
    <property type="entry name" value="RNaseH_sf"/>
</dbReference>
<evidence type="ECO:0000256" key="11">
    <source>
        <dbReference type="ARBA" id="ARBA00026073"/>
    </source>
</evidence>
<evidence type="ECO:0000256" key="2">
    <source>
        <dbReference type="ARBA" id="ARBA00022722"/>
    </source>
</evidence>
<evidence type="ECO:0000256" key="9">
    <source>
        <dbReference type="ARBA" id="ARBA00023236"/>
    </source>
</evidence>
<dbReference type="InterPro" id="IPR000305">
    <property type="entry name" value="GIY-YIG_endonuc"/>
</dbReference>
<dbReference type="InterPro" id="IPR013520">
    <property type="entry name" value="Ribonucl_H"/>
</dbReference>
<dbReference type="CDD" id="cd06127">
    <property type="entry name" value="DEDDh"/>
    <property type="match status" value="1"/>
</dbReference>
<dbReference type="PANTHER" id="PTHR30562:SF10">
    <property type="entry name" value="EXCINUCLEASE CHO"/>
    <property type="match status" value="1"/>
</dbReference>
<dbReference type="EC" id="2.7.7.7" evidence="1"/>
<evidence type="ECO:0000313" key="18">
    <source>
        <dbReference type="Proteomes" id="UP001169862"/>
    </source>
</evidence>
<name>A0AAW7XPC4_9GAMM</name>
<keyword evidence="8" id="KW-0234">DNA repair</keyword>
<dbReference type="Gene3D" id="3.40.1440.10">
    <property type="entry name" value="GIY-YIG endonuclease"/>
    <property type="match status" value="1"/>
</dbReference>
<dbReference type="InterPro" id="IPR006054">
    <property type="entry name" value="DnaQ"/>
</dbReference>
<dbReference type="GO" id="GO:0006289">
    <property type="term" value="P:nucleotide-excision repair"/>
    <property type="evidence" value="ECO:0007669"/>
    <property type="project" value="InterPro"/>
</dbReference>
<evidence type="ECO:0000256" key="13">
    <source>
        <dbReference type="ARBA" id="ARBA00042138"/>
    </source>
</evidence>
<keyword evidence="9" id="KW-0742">SOS response</keyword>
<dbReference type="GO" id="GO:0003887">
    <property type="term" value="F:DNA-directed DNA polymerase activity"/>
    <property type="evidence" value="ECO:0007669"/>
    <property type="project" value="UniProtKB-EC"/>
</dbReference>
<evidence type="ECO:0000256" key="7">
    <source>
        <dbReference type="ARBA" id="ARBA00022881"/>
    </source>
</evidence>
<dbReference type="SMART" id="SM00465">
    <property type="entry name" value="GIYc"/>
    <property type="match status" value="1"/>
</dbReference>
<evidence type="ECO:0000256" key="6">
    <source>
        <dbReference type="ARBA" id="ARBA00022839"/>
    </source>
</evidence>
<dbReference type="FunFam" id="3.30.420.10:FF:000045">
    <property type="entry name" value="3'-5' exonuclease DinG"/>
    <property type="match status" value="1"/>
</dbReference>
<accession>A0AAW7XPC4</accession>
<dbReference type="GO" id="GO:0009380">
    <property type="term" value="C:excinuclease repair complex"/>
    <property type="evidence" value="ECO:0007669"/>
    <property type="project" value="TreeGrafter"/>
</dbReference>
<evidence type="ECO:0000313" key="17">
    <source>
        <dbReference type="EMBL" id="MDO6455178.1"/>
    </source>
</evidence>
<evidence type="ECO:0000256" key="14">
    <source>
        <dbReference type="ARBA" id="ARBA00042732"/>
    </source>
</evidence>
<evidence type="ECO:0000256" key="15">
    <source>
        <dbReference type="ARBA" id="ARBA00049244"/>
    </source>
</evidence>
<feature type="domain" description="GIY-YIG" evidence="16">
    <location>
        <begin position="195"/>
        <end position="273"/>
    </location>
</feature>
<dbReference type="Pfam" id="PF01541">
    <property type="entry name" value="GIY-YIG"/>
    <property type="match status" value="1"/>
</dbReference>
<dbReference type="RefSeq" id="WP_303552198.1">
    <property type="nucleotide sequence ID" value="NZ_JAUOPG010000013.1"/>
</dbReference>
<dbReference type="Gene3D" id="3.30.420.10">
    <property type="entry name" value="Ribonuclease H-like superfamily/Ribonuclease H"/>
    <property type="match status" value="1"/>
</dbReference>
<organism evidence="17 18">
    <name type="scientific">Neptunomonas phycophila</name>
    <dbReference type="NCBI Taxonomy" id="1572645"/>
    <lineage>
        <taxon>Bacteria</taxon>
        <taxon>Pseudomonadati</taxon>
        <taxon>Pseudomonadota</taxon>
        <taxon>Gammaproteobacteria</taxon>
        <taxon>Oceanospirillales</taxon>
        <taxon>Oceanospirillaceae</taxon>
        <taxon>Neptunomonas</taxon>
    </lineage>
</organism>
<evidence type="ECO:0000256" key="8">
    <source>
        <dbReference type="ARBA" id="ARBA00023204"/>
    </source>
</evidence>
<comment type="caution">
    <text evidence="17">The sequence shown here is derived from an EMBL/GenBank/DDBJ whole genome shotgun (WGS) entry which is preliminary data.</text>
</comment>
<dbReference type="CDD" id="cd10434">
    <property type="entry name" value="GIY-YIG_UvrC_Cho"/>
    <property type="match status" value="1"/>
</dbReference>
<dbReference type="NCBIfam" id="TIGR00573">
    <property type="entry name" value="dnaq"/>
    <property type="match status" value="1"/>
</dbReference>
<dbReference type="GO" id="GO:0009432">
    <property type="term" value="P:SOS response"/>
    <property type="evidence" value="ECO:0007669"/>
    <property type="project" value="UniProtKB-KW"/>
</dbReference>
<dbReference type="SUPFAM" id="SSF53098">
    <property type="entry name" value="Ribonuclease H-like"/>
    <property type="match status" value="1"/>
</dbReference>
<keyword evidence="6 17" id="KW-0269">Exonuclease</keyword>
<keyword evidence="7" id="KW-0267">Excision nuclease</keyword>
<evidence type="ECO:0000256" key="12">
    <source>
        <dbReference type="ARBA" id="ARBA00040756"/>
    </source>
</evidence>
<evidence type="ECO:0000256" key="4">
    <source>
        <dbReference type="ARBA" id="ARBA00022769"/>
    </source>
</evidence>
<evidence type="ECO:0000256" key="10">
    <source>
        <dbReference type="ARBA" id="ARBA00025483"/>
    </source>
</evidence>
<comment type="function">
    <text evidence="10">DNA polymerase III is a complex, multichain enzyme responsible for most of the replicative synthesis in bacteria. The epsilon subunit contain the editing function and is a proofreading 3'-5' exonuclease.</text>
</comment>
<dbReference type="Pfam" id="PF00929">
    <property type="entry name" value="RNase_T"/>
    <property type="match status" value="1"/>
</dbReference>
<comment type="subunit">
    <text evidence="11">DNA polymerase III contains a core (composed of alpha, epsilon and theta chains) that associates with a tau subunit. This core dimerizes to form the POLIII' complex. PolIII' associates with the gamma complex (composed of gamma, delta, delta', psi and chi chains) and with the beta chain to form the complete DNA polymerase III complex.</text>
</comment>
<dbReference type="PROSITE" id="PS50164">
    <property type="entry name" value="GIY_YIG"/>
    <property type="match status" value="1"/>
</dbReference>
<proteinExistence type="predicted"/>
<dbReference type="PANTHER" id="PTHR30562">
    <property type="entry name" value="UVRC/OXIDOREDUCTASE"/>
    <property type="match status" value="1"/>
</dbReference>
<sequence>MVLLDCETTGGKATVDRITEIALIVITDGIITERWEQLINPGISIPPWISKLTGISNSMLAGKPSFETIADELIDKLEGKVLVAHNARFDYGFLKNEFKRVGIEYTTKPLCSVKLSRRLNPQFKRHGLDAIIERLSIPMSARHRAMGDTEAILHLFQHFSQTCEPEEIEAICKSLRANSSVPSHLPAGEIQKLPCRPGVYRFYSENGQLLYVGKSISIRDRVLNHFSSDHSNAKDLKISQLITHIDYTETPTDFGAQLLENTEIKTLMPAYNRRQTKTRKLYQLEKTTDTSGYAQLQIVLADTSNVSEITQRFGLFRSKKKAESTLRYLAEANQLCHRLSGLEKKASGACFAHQIRRCKGACVHKESAEHYNLRVDMSLSSIKNLMWPWASAILVIEPAAPKHDKNTASDSATTHYHLIDQWIYLGRVEDEPTLHDRLNATPTNTSHFDLDAYLILIRFLLNPELIKQHQLQITPLTHQLGERG</sequence>
<keyword evidence="4" id="KW-0228">DNA excision</keyword>
<dbReference type="EMBL" id="JAUOPG010000013">
    <property type="protein sequence ID" value="MDO6455178.1"/>
    <property type="molecule type" value="Genomic_DNA"/>
</dbReference>
<evidence type="ECO:0000256" key="1">
    <source>
        <dbReference type="ARBA" id="ARBA00012417"/>
    </source>
</evidence>
<dbReference type="AlphaFoldDB" id="A0AAW7XPC4"/>
<reference evidence="17" key="1">
    <citation type="submission" date="2023-07" db="EMBL/GenBank/DDBJ databases">
        <title>Genome content predicts the carbon catabolic preferences of heterotrophic bacteria.</title>
        <authorList>
            <person name="Gralka M."/>
        </authorList>
    </citation>
    <scope>NUCLEOTIDE SEQUENCE</scope>
    <source>
        <strain evidence="17">I2M16</strain>
    </source>
</reference>
<evidence type="ECO:0000256" key="5">
    <source>
        <dbReference type="ARBA" id="ARBA00022801"/>
    </source>
</evidence>
<dbReference type="InterPro" id="IPR050066">
    <property type="entry name" value="UvrABC_protein_C"/>
</dbReference>
<dbReference type="GO" id="GO:0003677">
    <property type="term" value="F:DNA binding"/>
    <property type="evidence" value="ECO:0007669"/>
    <property type="project" value="InterPro"/>
</dbReference>
<keyword evidence="2" id="KW-0540">Nuclease</keyword>
<dbReference type="Proteomes" id="UP001169862">
    <property type="component" value="Unassembled WGS sequence"/>
</dbReference>
<comment type="catalytic activity">
    <reaction evidence="15">
        <text>DNA(n) + a 2'-deoxyribonucleoside 5'-triphosphate = DNA(n+1) + diphosphate</text>
        <dbReference type="Rhea" id="RHEA:22508"/>
        <dbReference type="Rhea" id="RHEA-COMP:17339"/>
        <dbReference type="Rhea" id="RHEA-COMP:17340"/>
        <dbReference type="ChEBI" id="CHEBI:33019"/>
        <dbReference type="ChEBI" id="CHEBI:61560"/>
        <dbReference type="ChEBI" id="CHEBI:173112"/>
        <dbReference type="EC" id="2.7.7.7"/>
    </reaction>
</comment>
<evidence type="ECO:0000259" key="16">
    <source>
        <dbReference type="PROSITE" id="PS50164"/>
    </source>
</evidence>
<dbReference type="GO" id="GO:0004527">
    <property type="term" value="F:exonuclease activity"/>
    <property type="evidence" value="ECO:0007669"/>
    <property type="project" value="UniProtKB-KW"/>
</dbReference>
<keyword evidence="3" id="KW-0227">DNA damage</keyword>
<dbReference type="SUPFAM" id="SSF82771">
    <property type="entry name" value="GIY-YIG endonuclease"/>
    <property type="match status" value="1"/>
</dbReference>
<dbReference type="InterPro" id="IPR012337">
    <property type="entry name" value="RNaseH-like_sf"/>
</dbReference>
<evidence type="ECO:0000256" key="3">
    <source>
        <dbReference type="ARBA" id="ARBA00022763"/>
    </source>
</evidence>
<gene>
    <name evidence="17" type="ORF">Q4490_16570</name>
</gene>
<dbReference type="InterPro" id="IPR047296">
    <property type="entry name" value="GIY-YIG_UvrC_Cho"/>
</dbReference>
<keyword evidence="5" id="KW-0378">Hydrolase</keyword>
<protein>
    <recommendedName>
        <fullName evidence="12">Excinuclease cho</fullName>
        <ecNumber evidence="1">2.7.7.7</ecNumber>
    </recommendedName>
    <alternativeName>
        <fullName evidence="14">Endonuclease cho</fullName>
    </alternativeName>
    <alternativeName>
        <fullName evidence="13">UvrC homolog protein</fullName>
    </alternativeName>
</protein>